<dbReference type="PANTHER" id="PTHR43968">
    <property type="match status" value="1"/>
</dbReference>
<dbReference type="CDD" id="cd00299">
    <property type="entry name" value="GST_C_family"/>
    <property type="match status" value="1"/>
</dbReference>
<dbReference type="InterPro" id="IPR036249">
    <property type="entry name" value="Thioredoxin-like_sf"/>
</dbReference>
<sequence>MPEILTLYTSKVCPSGQRVEIALIEANAQFDRYEIDLGNKPEWYAPKVNPAGKVPAVAYGGPRVPADQPSPSSTKIAESLVLLEFVVDLHPDANILPRDPILRAKARFFIDAVSTKYIPAAYIAYIINGEEGAREKLFKATEDIQALLPSEGYAIGEWSIADAAITPFLARIVVSLENDIGRYPEGEGPATLNDLRQSQKFKRFNKYLQDVTCRQSFTKTFDKASECGKIAFIYVPDVLDFRNTTGKYWHTHSLATQRQPKQLTAGRLAPNPR</sequence>
<dbReference type="Pfam" id="PF13417">
    <property type="entry name" value="GST_N_3"/>
    <property type="match status" value="1"/>
</dbReference>
<dbReference type="AlphaFoldDB" id="A0AAD5YP42"/>
<dbReference type="InterPro" id="IPR036282">
    <property type="entry name" value="Glutathione-S-Trfase_C_sf"/>
</dbReference>
<dbReference type="EMBL" id="JANAWD010000003">
    <property type="protein sequence ID" value="KAJ3492127.1"/>
    <property type="molecule type" value="Genomic_DNA"/>
</dbReference>
<accession>A0AAD5YP42</accession>
<organism evidence="2 3">
    <name type="scientific">Meripilus lineatus</name>
    <dbReference type="NCBI Taxonomy" id="2056292"/>
    <lineage>
        <taxon>Eukaryota</taxon>
        <taxon>Fungi</taxon>
        <taxon>Dikarya</taxon>
        <taxon>Basidiomycota</taxon>
        <taxon>Agaricomycotina</taxon>
        <taxon>Agaricomycetes</taxon>
        <taxon>Polyporales</taxon>
        <taxon>Meripilaceae</taxon>
        <taxon>Meripilus</taxon>
    </lineage>
</organism>
<dbReference type="SFLD" id="SFLDG00358">
    <property type="entry name" value="Main_(cytGST)"/>
    <property type="match status" value="1"/>
</dbReference>
<dbReference type="CDD" id="cd00570">
    <property type="entry name" value="GST_N_family"/>
    <property type="match status" value="1"/>
</dbReference>
<dbReference type="Proteomes" id="UP001212997">
    <property type="component" value="Unassembled WGS sequence"/>
</dbReference>
<keyword evidence="3" id="KW-1185">Reference proteome</keyword>
<dbReference type="SFLD" id="SFLDS00019">
    <property type="entry name" value="Glutathione_Transferase_(cytos"/>
    <property type="match status" value="1"/>
</dbReference>
<dbReference type="SUPFAM" id="SSF52833">
    <property type="entry name" value="Thioredoxin-like"/>
    <property type="match status" value="1"/>
</dbReference>
<evidence type="ECO:0000313" key="3">
    <source>
        <dbReference type="Proteomes" id="UP001212997"/>
    </source>
</evidence>
<dbReference type="InterPro" id="IPR004045">
    <property type="entry name" value="Glutathione_S-Trfase_N"/>
</dbReference>
<dbReference type="Gene3D" id="1.20.1050.10">
    <property type="match status" value="1"/>
</dbReference>
<dbReference type="GO" id="GO:0005737">
    <property type="term" value="C:cytoplasm"/>
    <property type="evidence" value="ECO:0007669"/>
    <property type="project" value="TreeGrafter"/>
</dbReference>
<name>A0AAD5YP42_9APHY</name>
<evidence type="ECO:0000313" key="2">
    <source>
        <dbReference type="EMBL" id="KAJ3492127.1"/>
    </source>
</evidence>
<dbReference type="InterPro" id="IPR050983">
    <property type="entry name" value="GST_Omega/HSP26"/>
</dbReference>
<dbReference type="InterPro" id="IPR040079">
    <property type="entry name" value="Glutathione_S-Trfase"/>
</dbReference>
<gene>
    <name evidence="2" type="ORF">NLI96_g203</name>
</gene>
<reference evidence="2" key="1">
    <citation type="submission" date="2022-07" db="EMBL/GenBank/DDBJ databases">
        <title>Genome Sequence of Physisporinus lineatus.</title>
        <authorList>
            <person name="Buettner E."/>
        </authorList>
    </citation>
    <scope>NUCLEOTIDE SEQUENCE</scope>
    <source>
        <strain evidence="2">VT162</strain>
    </source>
</reference>
<comment type="caution">
    <text evidence="2">The sequence shown here is derived from an EMBL/GenBank/DDBJ whole genome shotgun (WGS) entry which is preliminary data.</text>
</comment>
<protein>
    <recommendedName>
        <fullName evidence="1">GST N-terminal domain-containing protein</fullName>
    </recommendedName>
</protein>
<feature type="domain" description="GST N-terminal" evidence="1">
    <location>
        <begin position="3"/>
        <end position="94"/>
    </location>
</feature>
<proteinExistence type="predicted"/>
<dbReference type="SUPFAM" id="SSF47616">
    <property type="entry name" value="GST C-terminal domain-like"/>
    <property type="match status" value="1"/>
</dbReference>
<evidence type="ECO:0000259" key="1">
    <source>
        <dbReference type="PROSITE" id="PS50404"/>
    </source>
</evidence>
<dbReference type="Gene3D" id="3.40.30.10">
    <property type="entry name" value="Glutaredoxin"/>
    <property type="match status" value="1"/>
</dbReference>
<dbReference type="PANTHER" id="PTHR43968:SF8">
    <property type="entry name" value="S-TRANSFERASE, PUTATIVE (AFU_ORTHOLOGUE AFUA_2G00590)-RELATED"/>
    <property type="match status" value="1"/>
</dbReference>
<dbReference type="PROSITE" id="PS50404">
    <property type="entry name" value="GST_NTER"/>
    <property type="match status" value="1"/>
</dbReference>